<evidence type="ECO:0000313" key="2">
    <source>
        <dbReference type="EMBL" id="AGF88172.1"/>
    </source>
</evidence>
<feature type="region of interest" description="Disordered" evidence="1">
    <location>
        <begin position="48"/>
        <end position="80"/>
    </location>
</feature>
<name>S4TTN2_9CAUD</name>
<dbReference type="EMBL" id="KC139517">
    <property type="protein sequence ID" value="AGF88172.1"/>
    <property type="molecule type" value="Genomic_DNA"/>
</dbReference>
<dbReference type="Proteomes" id="UP000014990">
    <property type="component" value="Segment"/>
</dbReference>
<gene>
    <name evidence="2" type="ORF">SP058_00285</name>
</gene>
<evidence type="ECO:0000313" key="3">
    <source>
        <dbReference type="Proteomes" id="UP000014990"/>
    </source>
</evidence>
<sequence>MQITLNQDEIMEALKDYAFRVINVAPGNDITIDLKAGRGENGYSATLEITPQRLTESHNPKGPNVRASSSEGSVGLCTEVNERTVVEPSKGILREVVPELPVEGETVVDTAPTEPVDPAAHLSEEQVDAEVDEFLANQNPTKSLFARN</sequence>
<evidence type="ECO:0000256" key="1">
    <source>
        <dbReference type="SAM" id="MobiDB-lite"/>
    </source>
</evidence>
<accession>S4TTN2</accession>
<keyword evidence="3" id="KW-1185">Reference proteome</keyword>
<organism evidence="2 3">
    <name type="scientific">Salmonella phage FSL SP-058</name>
    <dbReference type="NCBI Taxonomy" id="1173761"/>
    <lineage>
        <taxon>Viruses</taxon>
        <taxon>Duplodnaviria</taxon>
        <taxon>Heunggongvirae</taxon>
        <taxon>Uroviricota</taxon>
        <taxon>Caudoviricetes</taxon>
        <taxon>Schitoviridae</taxon>
        <taxon>Humphriesvirinae</taxon>
        <taxon>Ithacavirus</taxon>
        <taxon>Ithacavirus SP058</taxon>
    </lineage>
</organism>
<dbReference type="KEGG" id="vg:16275505"/>
<protein>
    <submittedName>
        <fullName evidence="2">Uncharacterized protein</fullName>
    </submittedName>
</protein>
<dbReference type="GeneID" id="16275505"/>
<reference evidence="2 3" key="1">
    <citation type="journal article" date="2013" name="BMC Genomics">
        <title>Genomic characterization provides new insight into Salmonella phage diversity.</title>
        <authorList>
            <person name="Moreno Switt A.I."/>
            <person name="Orsi R.H."/>
            <person name="den Bakker H.C."/>
            <person name="Vongkamjan K."/>
            <person name="Altier C."/>
            <person name="Wiedmann M."/>
        </authorList>
    </citation>
    <scope>NUCLEOTIDE SEQUENCE [LARGE SCALE GENOMIC DNA]</scope>
</reference>
<dbReference type="OrthoDB" id="20039at10239"/>
<dbReference type="RefSeq" id="YP_008239461.1">
    <property type="nucleotide sequence ID" value="NC_021772.1"/>
</dbReference>
<proteinExistence type="predicted"/>